<keyword evidence="1" id="KW-0472">Membrane</keyword>
<keyword evidence="1" id="KW-1133">Transmembrane helix</keyword>
<keyword evidence="1" id="KW-0812">Transmembrane</keyword>
<evidence type="ECO:0000313" key="2">
    <source>
        <dbReference type="EMBL" id="RPA92587.1"/>
    </source>
</evidence>
<name>A0A3N4J5P9_9PEZI</name>
<protein>
    <submittedName>
        <fullName evidence="2">Uncharacterized protein</fullName>
    </submittedName>
</protein>
<organism evidence="2 3">
    <name type="scientific">Choiromyces venosus 120613-1</name>
    <dbReference type="NCBI Taxonomy" id="1336337"/>
    <lineage>
        <taxon>Eukaryota</taxon>
        <taxon>Fungi</taxon>
        <taxon>Dikarya</taxon>
        <taxon>Ascomycota</taxon>
        <taxon>Pezizomycotina</taxon>
        <taxon>Pezizomycetes</taxon>
        <taxon>Pezizales</taxon>
        <taxon>Tuberaceae</taxon>
        <taxon>Choiromyces</taxon>
    </lineage>
</organism>
<sequence>MKQTKAKVHADVDFREIMTVEGSCNTGINYLTWFIFSNSFGYSMVNSCFMRLIETDEVKLEQNIMEMFITVTDSDLIPGRQEGSLNWFNLSPSFHMIFRVNLQHIAIMQTYEEMVNLQYIVLAKTLILEFKQLVPQFRTQLFIDGVISIEIEVLNPSIQFLFSLKVLQFLASLLLLGIMCSLQVWLITSSTFTVFLSSSLSPSFLITLLQTDYTYSSRQIVFLYCRPLVVLLKNSLKGSSSLLPSETMEKHS</sequence>
<reference evidence="2 3" key="1">
    <citation type="journal article" date="2018" name="Nat. Ecol. Evol.">
        <title>Pezizomycetes genomes reveal the molecular basis of ectomycorrhizal truffle lifestyle.</title>
        <authorList>
            <person name="Murat C."/>
            <person name="Payen T."/>
            <person name="Noel B."/>
            <person name="Kuo A."/>
            <person name="Morin E."/>
            <person name="Chen J."/>
            <person name="Kohler A."/>
            <person name="Krizsan K."/>
            <person name="Balestrini R."/>
            <person name="Da Silva C."/>
            <person name="Montanini B."/>
            <person name="Hainaut M."/>
            <person name="Levati E."/>
            <person name="Barry K.W."/>
            <person name="Belfiori B."/>
            <person name="Cichocki N."/>
            <person name="Clum A."/>
            <person name="Dockter R.B."/>
            <person name="Fauchery L."/>
            <person name="Guy J."/>
            <person name="Iotti M."/>
            <person name="Le Tacon F."/>
            <person name="Lindquist E.A."/>
            <person name="Lipzen A."/>
            <person name="Malagnac F."/>
            <person name="Mello A."/>
            <person name="Molinier V."/>
            <person name="Miyauchi S."/>
            <person name="Poulain J."/>
            <person name="Riccioni C."/>
            <person name="Rubini A."/>
            <person name="Sitrit Y."/>
            <person name="Splivallo R."/>
            <person name="Traeger S."/>
            <person name="Wang M."/>
            <person name="Zifcakova L."/>
            <person name="Wipf D."/>
            <person name="Zambonelli A."/>
            <person name="Paolocci F."/>
            <person name="Nowrousian M."/>
            <person name="Ottonello S."/>
            <person name="Baldrian P."/>
            <person name="Spatafora J.W."/>
            <person name="Henrissat B."/>
            <person name="Nagy L.G."/>
            <person name="Aury J.M."/>
            <person name="Wincker P."/>
            <person name="Grigoriev I.V."/>
            <person name="Bonfante P."/>
            <person name="Martin F.M."/>
        </authorList>
    </citation>
    <scope>NUCLEOTIDE SEQUENCE [LARGE SCALE GENOMIC DNA]</scope>
    <source>
        <strain evidence="2 3">120613-1</strain>
    </source>
</reference>
<evidence type="ECO:0000313" key="3">
    <source>
        <dbReference type="Proteomes" id="UP000276215"/>
    </source>
</evidence>
<dbReference type="EMBL" id="ML120469">
    <property type="protein sequence ID" value="RPA92587.1"/>
    <property type="molecule type" value="Genomic_DNA"/>
</dbReference>
<evidence type="ECO:0000256" key="1">
    <source>
        <dbReference type="SAM" id="Phobius"/>
    </source>
</evidence>
<keyword evidence="3" id="KW-1185">Reference proteome</keyword>
<dbReference type="AlphaFoldDB" id="A0A3N4J5P9"/>
<accession>A0A3N4J5P9</accession>
<feature type="transmembrane region" description="Helical" evidence="1">
    <location>
        <begin position="192"/>
        <end position="209"/>
    </location>
</feature>
<gene>
    <name evidence="2" type="ORF">L873DRAFT_1794153</name>
</gene>
<feature type="transmembrane region" description="Helical" evidence="1">
    <location>
        <begin position="166"/>
        <end position="186"/>
    </location>
</feature>
<dbReference type="Proteomes" id="UP000276215">
    <property type="component" value="Unassembled WGS sequence"/>
</dbReference>
<proteinExistence type="predicted"/>